<gene>
    <name evidence="1" type="ORF">N7494_002193</name>
</gene>
<reference evidence="1 2" key="1">
    <citation type="journal article" date="2023" name="IMA Fungus">
        <title>Comparative genomic study of the Penicillium genus elucidates a diverse pangenome and 15 lateral gene transfer events.</title>
        <authorList>
            <person name="Petersen C."/>
            <person name="Sorensen T."/>
            <person name="Nielsen M.R."/>
            <person name="Sondergaard T.E."/>
            <person name="Sorensen J.L."/>
            <person name="Fitzpatrick D.A."/>
            <person name="Frisvad J.C."/>
            <person name="Nielsen K.L."/>
        </authorList>
    </citation>
    <scope>NUCLEOTIDE SEQUENCE [LARGE SCALE GENOMIC DNA]</scope>
    <source>
        <strain evidence="1 2">IBT 35679</strain>
    </source>
</reference>
<dbReference type="Proteomes" id="UP001220324">
    <property type="component" value="Unassembled WGS sequence"/>
</dbReference>
<dbReference type="AlphaFoldDB" id="A0AAD6D5L7"/>
<proteinExistence type="predicted"/>
<sequence>MATTLEEFAQLEPLWDKAIQSPGNISLEEKHQLMEWPTLDEMQANAKKHLGMSVEDLFRKASGDPHSLTYPECRLISDNFRIIGILDDGDRFTWRRKRPDLYTKRNQAREAILTPTELYAIQGVDELFFQIQQEDFEANEAKRQQKPPPHMPREWVQKIIDRTDDKSWGYVFYHPQGMAGWDALMEIFKGVLEMPLYFNGYEDIHEFKFSQFIPVKAEAEIGELKQ</sequence>
<name>A0AAD6D5L7_9EURO</name>
<accession>A0AAD6D5L7</accession>
<comment type="caution">
    <text evidence="1">The sequence shown here is derived from an EMBL/GenBank/DDBJ whole genome shotgun (WGS) entry which is preliminary data.</text>
</comment>
<evidence type="ECO:0000313" key="1">
    <source>
        <dbReference type="EMBL" id="KAJ5552815.1"/>
    </source>
</evidence>
<evidence type="ECO:0000313" key="2">
    <source>
        <dbReference type="Proteomes" id="UP001220324"/>
    </source>
</evidence>
<dbReference type="EMBL" id="JAQIZZ010000002">
    <property type="protein sequence ID" value="KAJ5552815.1"/>
    <property type="molecule type" value="Genomic_DNA"/>
</dbReference>
<protein>
    <submittedName>
        <fullName evidence="1">Uncharacterized protein</fullName>
    </submittedName>
</protein>
<organism evidence="1 2">
    <name type="scientific">Penicillium frequentans</name>
    <dbReference type="NCBI Taxonomy" id="3151616"/>
    <lineage>
        <taxon>Eukaryota</taxon>
        <taxon>Fungi</taxon>
        <taxon>Dikarya</taxon>
        <taxon>Ascomycota</taxon>
        <taxon>Pezizomycotina</taxon>
        <taxon>Eurotiomycetes</taxon>
        <taxon>Eurotiomycetidae</taxon>
        <taxon>Eurotiales</taxon>
        <taxon>Aspergillaceae</taxon>
        <taxon>Penicillium</taxon>
    </lineage>
</organism>
<keyword evidence="2" id="KW-1185">Reference proteome</keyword>